<gene>
    <name evidence="4" type="ORF">HAQ05_09530</name>
</gene>
<evidence type="ECO:0000256" key="1">
    <source>
        <dbReference type="ARBA" id="ARBA00006611"/>
    </source>
</evidence>
<dbReference type="InterPro" id="IPR006321">
    <property type="entry name" value="PilT/PilU"/>
</dbReference>
<dbReference type="Gene3D" id="3.30.450.90">
    <property type="match status" value="1"/>
</dbReference>
<organism evidence="4 5">
    <name type="scientific">Pseudomonas typographi</name>
    <dbReference type="NCBI Taxonomy" id="2715964"/>
    <lineage>
        <taxon>Bacteria</taxon>
        <taxon>Pseudomonadati</taxon>
        <taxon>Pseudomonadota</taxon>
        <taxon>Gammaproteobacteria</taxon>
        <taxon>Pseudomonadales</taxon>
        <taxon>Pseudomonadaceae</taxon>
        <taxon>Pseudomonas</taxon>
    </lineage>
</organism>
<comment type="similarity">
    <text evidence="1">Belongs to the GSP E family.</text>
</comment>
<dbReference type="PANTHER" id="PTHR30486:SF12">
    <property type="entry name" value="TYPE IV PILUS ATPASE PILU"/>
    <property type="match status" value="1"/>
</dbReference>
<dbReference type="NCBIfam" id="TIGR01420">
    <property type="entry name" value="pilT_fam"/>
    <property type="match status" value="1"/>
</dbReference>
<dbReference type="InterPro" id="IPR027417">
    <property type="entry name" value="P-loop_NTPase"/>
</dbReference>
<dbReference type="PANTHER" id="PTHR30486">
    <property type="entry name" value="TWITCHING MOTILITY PROTEIN PILT"/>
    <property type="match status" value="1"/>
</dbReference>
<feature type="domain" description="Bacterial type II secretion system protein E" evidence="3">
    <location>
        <begin position="193"/>
        <end position="207"/>
    </location>
</feature>
<accession>A0ABR7Z0J0</accession>
<dbReference type="Pfam" id="PF00437">
    <property type="entry name" value="T2SSE"/>
    <property type="match status" value="1"/>
</dbReference>
<dbReference type="SUPFAM" id="SSF52540">
    <property type="entry name" value="P-loop containing nucleoside triphosphate hydrolases"/>
    <property type="match status" value="1"/>
</dbReference>
<name>A0ABR7Z0J0_9PSED</name>
<dbReference type="EMBL" id="JAAOCA010000009">
    <property type="protein sequence ID" value="MBD1598947.1"/>
    <property type="molecule type" value="Genomic_DNA"/>
</dbReference>
<dbReference type="InterPro" id="IPR050921">
    <property type="entry name" value="T4SS_GSP_E_ATPase"/>
</dbReference>
<proteinExistence type="inferred from homology"/>
<reference evidence="4 5" key="1">
    <citation type="journal article" date="2020" name="Insects">
        <title>Bacteria Belonging to Pseudomonas typographi sp. nov. from the Bark Beetle Ips typographus Have Genomic Potential to Aid in the Host Ecology.</title>
        <authorList>
            <person name="Peral-Aranega E."/>
            <person name="Saati-Santamaria Z."/>
            <person name="Kolarik M."/>
            <person name="Rivas R."/>
            <person name="Garcia-Fraile P."/>
        </authorList>
    </citation>
    <scope>NUCLEOTIDE SEQUENCE [LARGE SCALE GENOMIC DNA]</scope>
    <source>
        <strain evidence="4 5">CA3A</strain>
    </source>
</reference>
<evidence type="ECO:0000313" key="4">
    <source>
        <dbReference type="EMBL" id="MBD1598947.1"/>
    </source>
</evidence>
<evidence type="ECO:0000256" key="2">
    <source>
        <dbReference type="SAM" id="MobiDB-lite"/>
    </source>
</evidence>
<evidence type="ECO:0000259" key="3">
    <source>
        <dbReference type="PROSITE" id="PS00662"/>
    </source>
</evidence>
<keyword evidence="5" id="KW-1185">Reference proteome</keyword>
<evidence type="ECO:0000313" key="5">
    <source>
        <dbReference type="Proteomes" id="UP000805841"/>
    </source>
</evidence>
<feature type="region of interest" description="Disordered" evidence="2">
    <location>
        <begin position="352"/>
        <end position="387"/>
    </location>
</feature>
<dbReference type="RefSeq" id="WP_190419769.1">
    <property type="nucleotide sequence ID" value="NZ_JAAOCA010000009.1"/>
</dbReference>
<dbReference type="Gene3D" id="3.40.50.300">
    <property type="entry name" value="P-loop containing nucleotide triphosphate hydrolases"/>
    <property type="match status" value="1"/>
</dbReference>
<dbReference type="CDD" id="cd01131">
    <property type="entry name" value="PilT"/>
    <property type="match status" value="1"/>
</dbReference>
<protein>
    <submittedName>
        <fullName evidence="4">PilT/PilU family type 4a pilus ATPase</fullName>
    </submittedName>
</protein>
<dbReference type="InterPro" id="IPR001482">
    <property type="entry name" value="T2SS/T4SS_dom"/>
</dbReference>
<comment type="caution">
    <text evidence="4">The sequence shown here is derived from an EMBL/GenBank/DDBJ whole genome shotgun (WGS) entry which is preliminary data.</text>
</comment>
<sequence>MDLQALLKILATQDGSDLYLATGAPPCAKFNGVLRPLGSDPLRPGDVAQVAASIMDAEQRADFEKDLEMNLALSISGVGRFRVNVFKQRGEVSMVVRNIKLEIPRFEDLKLPPVLLEVVLRTRGLVLFVGGTGSGKSTSLAALIDHRNRTSSGHIITIEDPVEYIHRHKKCIINQREVGVDTRSFHAALKNTLRQAPDVILIGEVRDRETMEHALAFADTGHLAISTLHANNANQALDRIINFFPQERRPQLLQDLGNNLQAFVSQRLVKTIDNKRRAAVEVMLGTPTIRDLIHRGEFGELKGIMEKSTNLGMQTFDQALYALVAEGAISEDEALKNADSVNNLRLRLKLRQGDAGDSTGTPAPPRAAAEPSQADWGLVADDPDGEA</sequence>
<dbReference type="PROSITE" id="PS00662">
    <property type="entry name" value="T2SP_E"/>
    <property type="match status" value="1"/>
</dbReference>
<dbReference type="Proteomes" id="UP000805841">
    <property type="component" value="Unassembled WGS sequence"/>
</dbReference>